<dbReference type="InParanoid" id="A0A1Y2EXD2"/>
<gene>
    <name evidence="1" type="ORF">BCR35DRAFT_121718</name>
</gene>
<dbReference type="Proteomes" id="UP000193467">
    <property type="component" value="Unassembled WGS sequence"/>
</dbReference>
<accession>A0A1Y2EXD2</accession>
<proteinExistence type="predicted"/>
<dbReference type="AlphaFoldDB" id="A0A1Y2EXD2"/>
<protein>
    <submittedName>
        <fullName evidence="1">Uncharacterized protein</fullName>
    </submittedName>
</protein>
<reference evidence="1 2" key="1">
    <citation type="submission" date="2016-07" db="EMBL/GenBank/DDBJ databases">
        <title>Pervasive Adenine N6-methylation of Active Genes in Fungi.</title>
        <authorList>
            <consortium name="DOE Joint Genome Institute"/>
            <person name="Mondo S.J."/>
            <person name="Dannebaum R.O."/>
            <person name="Kuo R.C."/>
            <person name="Labutti K."/>
            <person name="Haridas S."/>
            <person name="Kuo A."/>
            <person name="Salamov A."/>
            <person name="Ahrendt S.R."/>
            <person name="Lipzen A."/>
            <person name="Sullivan W."/>
            <person name="Andreopoulos W.B."/>
            <person name="Clum A."/>
            <person name="Lindquist E."/>
            <person name="Daum C."/>
            <person name="Ramamoorthy G.K."/>
            <person name="Gryganskyi A."/>
            <person name="Culley D."/>
            <person name="Magnuson J.K."/>
            <person name="James T.Y."/>
            <person name="O'Malley M.A."/>
            <person name="Stajich J.E."/>
            <person name="Spatafora J.W."/>
            <person name="Visel A."/>
            <person name="Grigoriev I.V."/>
        </authorList>
    </citation>
    <scope>NUCLEOTIDE SEQUENCE [LARGE SCALE GENOMIC DNA]</scope>
    <source>
        <strain evidence="1 2">62-1032</strain>
    </source>
</reference>
<dbReference type="EMBL" id="MCGR01000035">
    <property type="protein sequence ID" value="ORY76228.1"/>
    <property type="molecule type" value="Genomic_DNA"/>
</dbReference>
<name>A0A1Y2EXD2_9BASI</name>
<comment type="caution">
    <text evidence="1">The sequence shown here is derived from an EMBL/GenBank/DDBJ whole genome shotgun (WGS) entry which is preliminary data.</text>
</comment>
<evidence type="ECO:0000313" key="2">
    <source>
        <dbReference type="Proteomes" id="UP000193467"/>
    </source>
</evidence>
<organism evidence="1 2">
    <name type="scientific">Leucosporidium creatinivorum</name>
    <dbReference type="NCBI Taxonomy" id="106004"/>
    <lineage>
        <taxon>Eukaryota</taxon>
        <taxon>Fungi</taxon>
        <taxon>Dikarya</taxon>
        <taxon>Basidiomycota</taxon>
        <taxon>Pucciniomycotina</taxon>
        <taxon>Microbotryomycetes</taxon>
        <taxon>Leucosporidiales</taxon>
        <taxon>Leucosporidium</taxon>
    </lineage>
</organism>
<keyword evidence="2" id="KW-1185">Reference proteome</keyword>
<sequence>MLESLFITSDLPELPSFFLPVSTFAPRLTHLEINTSFGALSTILQGILQSVAPQLTRLGLTFTLVRSPERRDEILSSLQPFLIACTSIIALRLHDPFPSELHHVLSLLPSRLILLDVSPLLLDDEDAEGMPKGLAEAFDLPCMAQLRRWRITREFLFSAPDPALEALAEEQWRAACRARGIEPRGAERYFTD</sequence>
<evidence type="ECO:0000313" key="1">
    <source>
        <dbReference type="EMBL" id="ORY76228.1"/>
    </source>
</evidence>